<feature type="compositionally biased region" description="Polar residues" evidence="1">
    <location>
        <begin position="216"/>
        <end position="235"/>
    </location>
</feature>
<accession>A0A9N7YY49</accession>
<gene>
    <name evidence="2" type="ORF">PLEPLA_LOCUS30510</name>
</gene>
<dbReference type="AlphaFoldDB" id="A0A9N7YY49"/>
<feature type="compositionally biased region" description="Polar residues" evidence="1">
    <location>
        <begin position="245"/>
        <end position="262"/>
    </location>
</feature>
<feature type="region of interest" description="Disordered" evidence="1">
    <location>
        <begin position="215"/>
        <end position="262"/>
    </location>
</feature>
<keyword evidence="3" id="KW-1185">Reference proteome</keyword>
<evidence type="ECO:0000313" key="3">
    <source>
        <dbReference type="Proteomes" id="UP001153269"/>
    </source>
</evidence>
<feature type="compositionally biased region" description="Polar residues" evidence="1">
    <location>
        <begin position="1"/>
        <end position="24"/>
    </location>
</feature>
<protein>
    <submittedName>
        <fullName evidence="2">Uncharacterized protein</fullName>
    </submittedName>
</protein>
<comment type="caution">
    <text evidence="2">The sequence shown here is derived from an EMBL/GenBank/DDBJ whole genome shotgun (WGS) entry which is preliminary data.</text>
</comment>
<evidence type="ECO:0000313" key="2">
    <source>
        <dbReference type="EMBL" id="CAB1442792.1"/>
    </source>
</evidence>
<proteinExistence type="predicted"/>
<dbReference type="Proteomes" id="UP001153269">
    <property type="component" value="Unassembled WGS sequence"/>
</dbReference>
<name>A0A9N7YY49_PLEPL</name>
<feature type="region of interest" description="Disordered" evidence="1">
    <location>
        <begin position="1"/>
        <end position="39"/>
    </location>
</feature>
<organism evidence="2 3">
    <name type="scientific">Pleuronectes platessa</name>
    <name type="common">European plaice</name>
    <dbReference type="NCBI Taxonomy" id="8262"/>
    <lineage>
        <taxon>Eukaryota</taxon>
        <taxon>Metazoa</taxon>
        <taxon>Chordata</taxon>
        <taxon>Craniata</taxon>
        <taxon>Vertebrata</taxon>
        <taxon>Euteleostomi</taxon>
        <taxon>Actinopterygii</taxon>
        <taxon>Neopterygii</taxon>
        <taxon>Teleostei</taxon>
        <taxon>Neoteleostei</taxon>
        <taxon>Acanthomorphata</taxon>
        <taxon>Carangaria</taxon>
        <taxon>Pleuronectiformes</taxon>
        <taxon>Pleuronectoidei</taxon>
        <taxon>Pleuronectidae</taxon>
        <taxon>Pleuronectes</taxon>
    </lineage>
</organism>
<dbReference type="EMBL" id="CADEAL010002924">
    <property type="protein sequence ID" value="CAB1442792.1"/>
    <property type="molecule type" value="Genomic_DNA"/>
</dbReference>
<reference evidence="2" key="1">
    <citation type="submission" date="2020-03" db="EMBL/GenBank/DDBJ databases">
        <authorList>
            <person name="Weist P."/>
        </authorList>
    </citation>
    <scope>NUCLEOTIDE SEQUENCE</scope>
</reference>
<evidence type="ECO:0000256" key="1">
    <source>
        <dbReference type="SAM" id="MobiDB-lite"/>
    </source>
</evidence>
<sequence length="262" mass="27670">MTSAQNSAHKSTVTAEKGIVSSSVFPPPPKKKLAETHGARQRAGIPRCVSAVLQQRACVVSHISSRSKHCVTIRGAECGGDGLRGCEGLEGGGPLIATWPDLSLGSVLITYDSTGHLRIQERHRAFCPGLLSTPWGGGGGRKEEYEGELPPSESPSHSRRVAGFTGTPSKCIPPFPPDLSSSPLAGLASHLLYRCPSIAFGSLALFSERAGRQRSAAPSSLRSCHVQQKSSSNMTTEKHEESSPVGWSTTPDLRENTSCSAT</sequence>
<feature type="region of interest" description="Disordered" evidence="1">
    <location>
        <begin position="137"/>
        <end position="163"/>
    </location>
</feature>